<feature type="region of interest" description="Disordered" evidence="1">
    <location>
        <begin position="376"/>
        <end position="406"/>
    </location>
</feature>
<evidence type="ECO:0000313" key="3">
    <source>
        <dbReference type="EMBL" id="TKS09199.1"/>
    </source>
</evidence>
<reference evidence="3" key="1">
    <citation type="submission" date="2018-10" db="EMBL/GenBank/DDBJ databases">
        <title>Population genomic analysis revealed the cold adaptation of white poplar.</title>
        <authorList>
            <person name="Liu Y.-J."/>
        </authorList>
    </citation>
    <scope>NUCLEOTIDE SEQUENCE [LARGE SCALE GENOMIC DNA]</scope>
    <source>
        <strain evidence="3">PAL-ZL1</strain>
    </source>
</reference>
<dbReference type="InterPro" id="IPR045358">
    <property type="entry name" value="Ty3_capsid"/>
</dbReference>
<organism evidence="3">
    <name type="scientific">Populus alba</name>
    <name type="common">White poplar</name>
    <dbReference type="NCBI Taxonomy" id="43335"/>
    <lineage>
        <taxon>Eukaryota</taxon>
        <taxon>Viridiplantae</taxon>
        <taxon>Streptophyta</taxon>
        <taxon>Embryophyta</taxon>
        <taxon>Tracheophyta</taxon>
        <taxon>Spermatophyta</taxon>
        <taxon>Magnoliopsida</taxon>
        <taxon>eudicotyledons</taxon>
        <taxon>Gunneridae</taxon>
        <taxon>Pentapetalae</taxon>
        <taxon>rosids</taxon>
        <taxon>fabids</taxon>
        <taxon>Malpighiales</taxon>
        <taxon>Salicaceae</taxon>
        <taxon>Saliceae</taxon>
        <taxon>Populus</taxon>
    </lineage>
</organism>
<dbReference type="SUPFAM" id="SSF50630">
    <property type="entry name" value="Acid proteases"/>
    <property type="match status" value="1"/>
</dbReference>
<feature type="compositionally biased region" description="Basic and acidic residues" evidence="1">
    <location>
        <begin position="157"/>
        <end position="171"/>
    </location>
</feature>
<feature type="compositionally biased region" description="Polar residues" evidence="1">
    <location>
        <begin position="376"/>
        <end position="404"/>
    </location>
</feature>
<protein>
    <recommendedName>
        <fullName evidence="2">Ty3 transposon capsid-like protein domain-containing protein</fullName>
    </recommendedName>
</protein>
<accession>A0A4U5QGM9</accession>
<dbReference type="Pfam" id="PF19259">
    <property type="entry name" value="Ty3_capsid"/>
    <property type="match status" value="1"/>
</dbReference>
<dbReference type="STRING" id="43335.A0A4U5QGM9"/>
<evidence type="ECO:0000256" key="1">
    <source>
        <dbReference type="SAM" id="MobiDB-lite"/>
    </source>
</evidence>
<feature type="domain" description="Ty3 transposon capsid-like protein" evidence="2">
    <location>
        <begin position="211"/>
        <end position="348"/>
    </location>
</feature>
<dbReference type="EMBL" id="RCHU01000283">
    <property type="protein sequence ID" value="TKS09199.1"/>
    <property type="molecule type" value="Genomic_DNA"/>
</dbReference>
<dbReference type="PANTHER" id="PTHR15503:SF22">
    <property type="entry name" value="TRANSPOSON TY3-I GAG POLYPROTEIN"/>
    <property type="match status" value="1"/>
</dbReference>
<gene>
    <name evidence="3" type="ORF">D5086_0000096030</name>
</gene>
<dbReference type="CDD" id="cd00303">
    <property type="entry name" value="retropepsin_like"/>
    <property type="match status" value="1"/>
</dbReference>
<name>A0A4U5QGM9_POPAL</name>
<evidence type="ECO:0000259" key="2">
    <source>
        <dbReference type="Pfam" id="PF19259"/>
    </source>
</evidence>
<comment type="caution">
    <text evidence="3">The sequence shown here is derived from an EMBL/GenBank/DDBJ whole genome shotgun (WGS) entry which is preliminary data.</text>
</comment>
<sequence>MTEFLELRSSLNTPFPTLYHLPSPWLSSKTDCSSSTAIKNTIQPALHHPIQIGSLIVSPVTTGIRANDSRLSNMPPETRATDLKRIEDSLAAVSQDHSQKYELLIDMFKGQSLRLDQTIENQGGQIHDIRNMMGTMAQQLEFTLQKISQTAGSSSSSRERPQLHTDRGDVRNKEIKEDRAATYKVHKPKHFFPTFNGGDVHKWLFKCTQYFEIEEVADEEKLQIASYYLDGVALYWHQNFLRSLGDQKTSWEDYVEAICYRFGEMQDPLEELMELRQSGDLEEYIQDFDILWNKAEVNEKQALVIFLGGIDLEIKNTVKMFEPKTLKHAYNLARLQANTLTHRKSPSYIRKVASINTNPVVSNPPNYPIQTTKNPVNSQTYMSKPQPASGTATANQNNYSNPSRPTRFIKNQEFEDRRLKGLCFWCDDKFVPGHRCRNKKVYSLSVLEEEEGSPEEEIIEEAASSREVTPHISLDALEGTVGLNTMKVNGKMDKTTVCILIDSGSTHNFLNTTIVNKLQFQLTPIKPMTVQAANGDKMVCKFMCKGLRWKMQGISFQADVFIIDLSNCEMVLGIQWLSLLGDILCNYKHLWMSFDWQGQRVLLKGENPPKFQTIELKQLSALVKDHPPGEDYLLYSLQFRELDEDCKSHKPLVQGKSYASFYKGSFCYKKENPLLAI</sequence>
<dbReference type="Pfam" id="PF08284">
    <property type="entry name" value="RVP_2"/>
    <property type="match status" value="1"/>
</dbReference>
<dbReference type="InterPro" id="IPR021109">
    <property type="entry name" value="Peptidase_aspartic_dom_sf"/>
</dbReference>
<dbReference type="PANTHER" id="PTHR15503">
    <property type="entry name" value="LDOC1 RELATED"/>
    <property type="match status" value="1"/>
</dbReference>
<dbReference type="InterPro" id="IPR032567">
    <property type="entry name" value="RTL1-rel"/>
</dbReference>
<dbReference type="Gene3D" id="2.40.70.10">
    <property type="entry name" value="Acid Proteases"/>
    <property type="match status" value="1"/>
</dbReference>
<dbReference type="AlphaFoldDB" id="A0A4U5QGM9"/>
<proteinExistence type="predicted"/>
<feature type="region of interest" description="Disordered" evidence="1">
    <location>
        <begin position="148"/>
        <end position="171"/>
    </location>
</feature>